<accession>A0ABQ6MLV7</accession>
<name>A0ABQ6MLV7_9STRA</name>
<evidence type="ECO:0000313" key="4">
    <source>
        <dbReference type="Proteomes" id="UP001165060"/>
    </source>
</evidence>
<dbReference type="InterPro" id="IPR013087">
    <property type="entry name" value="Znf_C2H2_type"/>
</dbReference>
<feature type="region of interest" description="Disordered" evidence="1">
    <location>
        <begin position="1"/>
        <end position="25"/>
    </location>
</feature>
<sequence length="195" mass="21729">MASFDGALPGFAPRDPPLGSPPTASKLDALVTNLTEASSQAFPQDLPIERQPAVKRAKSTDGFHVCGIDGCTFRSKWSVARHRANVHNFGGRRHECQYCTFVSKEKGNLVKHQARVHDINANWFTCEVIDCTYATTAKADLTKHKAAKHDINATFYTCGIDDCKFAAKSKWELKKHQSNQHNSAEWHLCPEKDCK</sequence>
<reference evidence="3 4" key="1">
    <citation type="journal article" date="2023" name="Commun. Biol.">
        <title>Genome analysis of Parmales, the sister group of diatoms, reveals the evolutionary specialization of diatoms from phago-mixotrophs to photoautotrophs.</title>
        <authorList>
            <person name="Ban H."/>
            <person name="Sato S."/>
            <person name="Yoshikawa S."/>
            <person name="Yamada K."/>
            <person name="Nakamura Y."/>
            <person name="Ichinomiya M."/>
            <person name="Sato N."/>
            <person name="Blanc-Mathieu R."/>
            <person name="Endo H."/>
            <person name="Kuwata A."/>
            <person name="Ogata H."/>
        </authorList>
    </citation>
    <scope>NUCLEOTIDE SEQUENCE [LARGE SCALE GENOMIC DNA]</scope>
</reference>
<organism evidence="3 4">
    <name type="scientific">Tetraparma gracilis</name>
    <dbReference type="NCBI Taxonomy" id="2962635"/>
    <lineage>
        <taxon>Eukaryota</taxon>
        <taxon>Sar</taxon>
        <taxon>Stramenopiles</taxon>
        <taxon>Ochrophyta</taxon>
        <taxon>Bolidophyceae</taxon>
        <taxon>Parmales</taxon>
        <taxon>Triparmaceae</taxon>
        <taxon>Tetraparma</taxon>
    </lineage>
</organism>
<evidence type="ECO:0000256" key="1">
    <source>
        <dbReference type="SAM" id="MobiDB-lite"/>
    </source>
</evidence>
<feature type="domain" description="C2H2-type" evidence="2">
    <location>
        <begin position="94"/>
        <end position="117"/>
    </location>
</feature>
<comment type="caution">
    <text evidence="3">The sequence shown here is derived from an EMBL/GenBank/DDBJ whole genome shotgun (WGS) entry which is preliminary data.</text>
</comment>
<gene>
    <name evidence="3" type="ORF">TeGR_g11670</name>
</gene>
<feature type="domain" description="C2H2-type" evidence="2">
    <location>
        <begin position="124"/>
        <end position="149"/>
    </location>
</feature>
<feature type="domain" description="C2H2-type" evidence="2">
    <location>
        <begin position="156"/>
        <end position="181"/>
    </location>
</feature>
<dbReference type="SMART" id="SM00355">
    <property type="entry name" value="ZnF_C2H2"/>
    <property type="match status" value="4"/>
</dbReference>
<dbReference type="EMBL" id="BRYB01005732">
    <property type="protein sequence ID" value="GMI28259.1"/>
    <property type="molecule type" value="Genomic_DNA"/>
</dbReference>
<dbReference type="Gene3D" id="3.30.160.60">
    <property type="entry name" value="Classic Zinc Finger"/>
    <property type="match status" value="2"/>
</dbReference>
<dbReference type="Proteomes" id="UP001165060">
    <property type="component" value="Unassembled WGS sequence"/>
</dbReference>
<dbReference type="InterPro" id="IPR036236">
    <property type="entry name" value="Znf_C2H2_sf"/>
</dbReference>
<protein>
    <recommendedName>
        <fullName evidence="2">C2H2-type domain-containing protein</fullName>
    </recommendedName>
</protein>
<evidence type="ECO:0000259" key="2">
    <source>
        <dbReference type="SMART" id="SM00355"/>
    </source>
</evidence>
<proteinExistence type="predicted"/>
<dbReference type="SUPFAM" id="SSF57667">
    <property type="entry name" value="beta-beta-alpha zinc fingers"/>
    <property type="match status" value="1"/>
</dbReference>
<feature type="domain" description="C2H2-type" evidence="2">
    <location>
        <begin position="64"/>
        <end position="87"/>
    </location>
</feature>
<keyword evidence="4" id="KW-1185">Reference proteome</keyword>
<evidence type="ECO:0000313" key="3">
    <source>
        <dbReference type="EMBL" id="GMI28259.1"/>
    </source>
</evidence>